<gene>
    <name evidence="1" type="ORF">CSKR_103479</name>
</gene>
<organism evidence="1 2">
    <name type="scientific">Clonorchis sinensis</name>
    <name type="common">Chinese liver fluke</name>
    <dbReference type="NCBI Taxonomy" id="79923"/>
    <lineage>
        <taxon>Eukaryota</taxon>
        <taxon>Metazoa</taxon>
        <taxon>Spiralia</taxon>
        <taxon>Lophotrochozoa</taxon>
        <taxon>Platyhelminthes</taxon>
        <taxon>Trematoda</taxon>
        <taxon>Digenea</taxon>
        <taxon>Opisthorchiida</taxon>
        <taxon>Opisthorchiata</taxon>
        <taxon>Opisthorchiidae</taxon>
        <taxon>Clonorchis</taxon>
    </lineage>
</organism>
<name>A0A8T1MJ06_CLOSI</name>
<evidence type="ECO:0000313" key="1">
    <source>
        <dbReference type="EMBL" id="KAG5448872.1"/>
    </source>
</evidence>
<proteinExistence type="predicted"/>
<reference evidence="1 2" key="2">
    <citation type="journal article" date="2021" name="Genomics">
        <title>High-quality reference genome for Clonorchis sinensis.</title>
        <authorList>
            <person name="Young N.D."/>
            <person name="Stroehlein A.J."/>
            <person name="Kinkar L."/>
            <person name="Wang T."/>
            <person name="Sohn W.M."/>
            <person name="Chang B.C.H."/>
            <person name="Kaur P."/>
            <person name="Weisz D."/>
            <person name="Dudchenko O."/>
            <person name="Aiden E.L."/>
            <person name="Korhonen P.K."/>
            <person name="Gasser R.B."/>
        </authorList>
    </citation>
    <scope>NUCLEOTIDE SEQUENCE [LARGE SCALE GENOMIC DNA]</scope>
    <source>
        <strain evidence="1">Cs-k2</strain>
    </source>
</reference>
<dbReference type="EMBL" id="NIRI02000042">
    <property type="protein sequence ID" value="KAG5448872.1"/>
    <property type="molecule type" value="Genomic_DNA"/>
</dbReference>
<protein>
    <submittedName>
        <fullName evidence="1">Uncharacterized protein</fullName>
    </submittedName>
</protein>
<keyword evidence="2" id="KW-1185">Reference proteome</keyword>
<sequence>MRRPGAAHSVAWKHHKREIQLGSSAEFPEHENEEFGSKVHSTSYTHMPKATTAYPIASFLPTYVSIHHFLQAVEDLKLLTCSLTSPRRKYTTWDIRNLRLAPDIPLALIMAVQMYCNASALSAFSCNSTVALQSDNSVVQSTLSSTSVLMLSIAHTNDKDMSLYDTSLASLHPISNNMHASDFGVLLDLLLRDVFSSVRLITHRLVPCRSTLTKSSTCGEPLEHIQATPVSILVLTPQKSCDGFRVPLRLAPQKPLDTRYRQPVILMRGGKSEIALVD</sequence>
<reference evidence="1 2" key="1">
    <citation type="journal article" date="2018" name="Biotechnol. Adv.">
        <title>Improved genomic resources and new bioinformatic workflow for the carcinogenic parasite Clonorchis sinensis: Biotechnological implications.</title>
        <authorList>
            <person name="Wang D."/>
            <person name="Korhonen P.K."/>
            <person name="Gasser R.B."/>
            <person name="Young N.D."/>
        </authorList>
    </citation>
    <scope>NUCLEOTIDE SEQUENCE [LARGE SCALE GENOMIC DNA]</scope>
    <source>
        <strain evidence="1">Cs-k2</strain>
    </source>
</reference>
<comment type="caution">
    <text evidence="1">The sequence shown here is derived from an EMBL/GenBank/DDBJ whole genome shotgun (WGS) entry which is preliminary data.</text>
</comment>
<accession>A0A8T1MJ06</accession>
<evidence type="ECO:0000313" key="2">
    <source>
        <dbReference type="Proteomes" id="UP000286415"/>
    </source>
</evidence>
<dbReference type="Proteomes" id="UP000286415">
    <property type="component" value="Unassembled WGS sequence"/>
</dbReference>